<sequence length="149" mass="16098">MTSAERLRVIDDLRGRTFPARRERTAAGESGPGFHVVRLWESSPLWDADPADAREIREDCAAELTALTAVLSLRWGEPAVLELSGALERAAMGLPVRPPLDILCGLVPRLHTWQEAGRRVAVGAGQGGPEQPYQLLAAITDPGALRSLD</sequence>
<keyword evidence="2" id="KW-1185">Reference proteome</keyword>
<evidence type="ECO:0000313" key="1">
    <source>
        <dbReference type="EMBL" id="KPC60424.1"/>
    </source>
</evidence>
<evidence type="ECO:0000313" key="2">
    <source>
        <dbReference type="Proteomes" id="UP000037982"/>
    </source>
</evidence>
<dbReference type="AlphaFoldDB" id="A0A0N1JWY7"/>
<accession>A0A0N1JWY7</accession>
<dbReference type="Proteomes" id="UP000037982">
    <property type="component" value="Unassembled WGS sequence"/>
</dbReference>
<dbReference type="PATRIC" id="fig|66876.3.peg.6480"/>
<gene>
    <name evidence="1" type="ORF">ADL29_29540</name>
</gene>
<proteinExistence type="predicted"/>
<dbReference type="EMBL" id="LGKG01000162">
    <property type="protein sequence ID" value="KPC60424.1"/>
    <property type="molecule type" value="Genomic_DNA"/>
</dbReference>
<reference evidence="2" key="1">
    <citation type="submission" date="2015-07" db="EMBL/GenBank/DDBJ databases">
        <authorList>
            <person name="Ju K.-S."/>
            <person name="Doroghazi J.R."/>
            <person name="Metcalf W.W."/>
        </authorList>
    </citation>
    <scope>NUCLEOTIDE SEQUENCE [LARGE SCALE GENOMIC DNA]</scope>
    <source>
        <strain evidence="2">NRRL ISP-5002</strain>
    </source>
</reference>
<comment type="caution">
    <text evidence="1">The sequence shown here is derived from an EMBL/GenBank/DDBJ whole genome shotgun (WGS) entry which is preliminary data.</text>
</comment>
<name>A0A0N1JWY7_9ACTN</name>
<dbReference type="RefSeq" id="WP_053926610.1">
    <property type="nucleotide sequence ID" value="NZ_LGKG01000162.1"/>
</dbReference>
<protein>
    <submittedName>
        <fullName evidence="1">Uncharacterized protein</fullName>
    </submittedName>
</protein>
<organism evidence="1 2">
    <name type="scientific">Streptomyces chattanoogensis</name>
    <dbReference type="NCBI Taxonomy" id="66876"/>
    <lineage>
        <taxon>Bacteria</taxon>
        <taxon>Bacillati</taxon>
        <taxon>Actinomycetota</taxon>
        <taxon>Actinomycetes</taxon>
        <taxon>Kitasatosporales</taxon>
        <taxon>Streptomycetaceae</taxon>
        <taxon>Streptomyces</taxon>
    </lineage>
</organism>